<protein>
    <submittedName>
        <fullName evidence="1">Uncharacterized protein</fullName>
    </submittedName>
</protein>
<name>A0A5B8MMH5_9CHLO</name>
<accession>A0A5B8MMH5</accession>
<organism evidence="1 2">
    <name type="scientific">Chloropicon primus</name>
    <dbReference type="NCBI Taxonomy" id="1764295"/>
    <lineage>
        <taxon>Eukaryota</taxon>
        <taxon>Viridiplantae</taxon>
        <taxon>Chlorophyta</taxon>
        <taxon>Chloropicophyceae</taxon>
        <taxon>Chloropicales</taxon>
        <taxon>Chloropicaceae</taxon>
        <taxon>Chloropicon</taxon>
    </lineage>
</organism>
<gene>
    <name evidence="1" type="ORF">A3770_04p30180</name>
</gene>
<reference evidence="1 2" key="1">
    <citation type="submission" date="2018-07" db="EMBL/GenBank/DDBJ databases">
        <title>The complete nuclear genome of the prasinophyte Chloropicon primus (CCMP1205).</title>
        <authorList>
            <person name="Pombert J.-F."/>
            <person name="Otis C."/>
            <person name="Turmel M."/>
            <person name="Lemieux C."/>
        </authorList>
    </citation>
    <scope>NUCLEOTIDE SEQUENCE [LARGE SCALE GENOMIC DNA]</scope>
    <source>
        <strain evidence="1 2">CCMP1205</strain>
    </source>
</reference>
<keyword evidence="2" id="KW-1185">Reference proteome</keyword>
<sequence>MATYAYKTFGFEKRVGPASAVGRRGGGGVATKAATYGGYGSRERSERLREYLQRYYAENVVGARAVAIEPLPVVETWISIADCIELRDRVASSLAALSSEGGGGEKGKGS</sequence>
<dbReference type="AlphaFoldDB" id="A0A5B8MMH5"/>
<dbReference type="EMBL" id="CP031037">
    <property type="protein sequence ID" value="QDZ20500.1"/>
    <property type="molecule type" value="Genomic_DNA"/>
</dbReference>
<evidence type="ECO:0000313" key="2">
    <source>
        <dbReference type="Proteomes" id="UP000316726"/>
    </source>
</evidence>
<dbReference type="Proteomes" id="UP000316726">
    <property type="component" value="Chromosome 4"/>
</dbReference>
<proteinExistence type="predicted"/>
<evidence type="ECO:0000313" key="1">
    <source>
        <dbReference type="EMBL" id="QDZ20500.1"/>
    </source>
</evidence>